<dbReference type="EMBL" id="JASPKZ010001582">
    <property type="protein sequence ID" value="KAJ9597859.1"/>
    <property type="molecule type" value="Genomic_DNA"/>
</dbReference>
<gene>
    <name evidence="2" type="ORF">L9F63_011282</name>
</gene>
<feature type="compositionally biased region" description="Polar residues" evidence="1">
    <location>
        <begin position="35"/>
        <end position="47"/>
    </location>
</feature>
<reference evidence="2" key="1">
    <citation type="journal article" date="2023" name="IScience">
        <title>Live-bearing cockroach genome reveals convergent evolutionary mechanisms linked to viviparity in insects and beyond.</title>
        <authorList>
            <person name="Fouks B."/>
            <person name="Harrison M.C."/>
            <person name="Mikhailova A.A."/>
            <person name="Marchal E."/>
            <person name="English S."/>
            <person name="Carruthers M."/>
            <person name="Jennings E.C."/>
            <person name="Chiamaka E.L."/>
            <person name="Frigard R.A."/>
            <person name="Pippel M."/>
            <person name="Attardo G.M."/>
            <person name="Benoit J.B."/>
            <person name="Bornberg-Bauer E."/>
            <person name="Tobe S.S."/>
        </authorList>
    </citation>
    <scope>NUCLEOTIDE SEQUENCE</scope>
    <source>
        <strain evidence="2">Stay&amp;Tobe</strain>
    </source>
</reference>
<evidence type="ECO:0000313" key="2">
    <source>
        <dbReference type="EMBL" id="KAJ9597859.1"/>
    </source>
</evidence>
<accession>A0AAD8AF53</accession>
<feature type="non-terminal residue" evidence="2">
    <location>
        <position position="1"/>
    </location>
</feature>
<sequence length="118" mass="12686">YVNLKVENSVLSIAHVCLVILSNMARIKRLANSDANRPSVVNSSGSATVEVEDEVMSNPSTSGCVNVNGETPPKFSVNSNKISSGFHLGKVVSCSKCKEEHGFKTSKENDNIDEINCE</sequence>
<feature type="region of interest" description="Disordered" evidence="1">
    <location>
        <begin position="35"/>
        <end position="64"/>
    </location>
</feature>
<dbReference type="AlphaFoldDB" id="A0AAD8AF53"/>
<proteinExistence type="predicted"/>
<reference evidence="2" key="2">
    <citation type="submission" date="2023-05" db="EMBL/GenBank/DDBJ databases">
        <authorList>
            <person name="Fouks B."/>
        </authorList>
    </citation>
    <scope>NUCLEOTIDE SEQUENCE</scope>
    <source>
        <strain evidence="2">Stay&amp;Tobe</strain>
        <tissue evidence="2">Testes</tissue>
    </source>
</reference>
<evidence type="ECO:0000256" key="1">
    <source>
        <dbReference type="SAM" id="MobiDB-lite"/>
    </source>
</evidence>
<dbReference type="Proteomes" id="UP001233999">
    <property type="component" value="Unassembled WGS sequence"/>
</dbReference>
<evidence type="ECO:0000313" key="3">
    <source>
        <dbReference type="Proteomes" id="UP001233999"/>
    </source>
</evidence>
<organism evidence="2 3">
    <name type="scientific">Diploptera punctata</name>
    <name type="common">Pacific beetle cockroach</name>
    <dbReference type="NCBI Taxonomy" id="6984"/>
    <lineage>
        <taxon>Eukaryota</taxon>
        <taxon>Metazoa</taxon>
        <taxon>Ecdysozoa</taxon>
        <taxon>Arthropoda</taxon>
        <taxon>Hexapoda</taxon>
        <taxon>Insecta</taxon>
        <taxon>Pterygota</taxon>
        <taxon>Neoptera</taxon>
        <taxon>Polyneoptera</taxon>
        <taxon>Dictyoptera</taxon>
        <taxon>Blattodea</taxon>
        <taxon>Blaberoidea</taxon>
        <taxon>Blaberidae</taxon>
        <taxon>Diplopterinae</taxon>
        <taxon>Diploptera</taxon>
    </lineage>
</organism>
<feature type="non-terminal residue" evidence="2">
    <location>
        <position position="118"/>
    </location>
</feature>
<name>A0AAD8AF53_DIPPU</name>
<keyword evidence="3" id="KW-1185">Reference proteome</keyword>
<comment type="caution">
    <text evidence="2">The sequence shown here is derived from an EMBL/GenBank/DDBJ whole genome shotgun (WGS) entry which is preliminary data.</text>
</comment>
<protein>
    <submittedName>
        <fullName evidence="2">Uncharacterized protein</fullName>
    </submittedName>
</protein>